<gene>
    <name evidence="5" type="ORF">DBRI1063_LOCUS21259</name>
</gene>
<keyword evidence="3" id="KW-0067">ATP-binding</keyword>
<dbReference type="Pfam" id="PF00733">
    <property type="entry name" value="Asn_synthase"/>
    <property type="match status" value="2"/>
</dbReference>
<reference evidence="5" key="1">
    <citation type="submission" date="2021-01" db="EMBL/GenBank/DDBJ databases">
        <authorList>
            <person name="Corre E."/>
            <person name="Pelletier E."/>
            <person name="Niang G."/>
            <person name="Scheremetjew M."/>
            <person name="Finn R."/>
            <person name="Kale V."/>
            <person name="Holt S."/>
            <person name="Cochrane G."/>
            <person name="Meng A."/>
            <person name="Brown T."/>
            <person name="Cohen L."/>
        </authorList>
    </citation>
    <scope>NUCLEOTIDE SEQUENCE</scope>
    <source>
        <strain evidence="5">Pop2</strain>
    </source>
</reference>
<dbReference type="Gene3D" id="3.40.50.620">
    <property type="entry name" value="HUPs"/>
    <property type="match status" value="1"/>
</dbReference>
<dbReference type="GO" id="GO:0006529">
    <property type="term" value="P:asparagine biosynthetic process"/>
    <property type="evidence" value="ECO:0007669"/>
    <property type="project" value="InterPro"/>
</dbReference>
<feature type="domain" description="Asparagine synthetase" evidence="4">
    <location>
        <begin position="1"/>
        <end position="132"/>
    </location>
</feature>
<evidence type="ECO:0000313" key="5">
    <source>
        <dbReference type="EMBL" id="CAD9350049.1"/>
    </source>
</evidence>
<accession>A0A7S2EQ73</accession>
<evidence type="ECO:0000256" key="3">
    <source>
        <dbReference type="ARBA" id="ARBA00022840"/>
    </source>
</evidence>
<feature type="domain" description="Asparagine synthetase" evidence="4">
    <location>
        <begin position="141"/>
        <end position="282"/>
    </location>
</feature>
<keyword evidence="2" id="KW-0547">Nucleotide-binding</keyword>
<dbReference type="EMBL" id="HBGN01032905">
    <property type="protein sequence ID" value="CAD9350049.1"/>
    <property type="molecule type" value="Transcribed_RNA"/>
</dbReference>
<dbReference type="PANTHER" id="PTHR11772:SF23">
    <property type="entry name" value="ASPARAGINE SYNTHETASE [GLUTAMINE-HYDROLYZING]"/>
    <property type="match status" value="1"/>
</dbReference>
<proteinExistence type="predicted"/>
<dbReference type="SUPFAM" id="SSF52402">
    <property type="entry name" value="Adenine nucleotide alpha hydrolases-like"/>
    <property type="match status" value="1"/>
</dbReference>
<organism evidence="5">
    <name type="scientific">Ditylum brightwellii</name>
    <dbReference type="NCBI Taxonomy" id="49249"/>
    <lineage>
        <taxon>Eukaryota</taxon>
        <taxon>Sar</taxon>
        <taxon>Stramenopiles</taxon>
        <taxon>Ochrophyta</taxon>
        <taxon>Bacillariophyta</taxon>
        <taxon>Mediophyceae</taxon>
        <taxon>Lithodesmiophycidae</taxon>
        <taxon>Lithodesmiales</taxon>
        <taxon>Lithodesmiaceae</taxon>
        <taxon>Ditylum</taxon>
    </lineage>
</organism>
<protein>
    <recommendedName>
        <fullName evidence="4">Asparagine synthetase domain-containing protein</fullName>
    </recommendedName>
</protein>
<evidence type="ECO:0000256" key="2">
    <source>
        <dbReference type="ARBA" id="ARBA00022741"/>
    </source>
</evidence>
<dbReference type="InterPro" id="IPR001962">
    <property type="entry name" value="Asn_synthase"/>
</dbReference>
<dbReference type="GO" id="GO:0005524">
    <property type="term" value="F:ATP binding"/>
    <property type="evidence" value="ECO:0007669"/>
    <property type="project" value="UniProtKB-KW"/>
</dbReference>
<dbReference type="GO" id="GO:0005829">
    <property type="term" value="C:cytosol"/>
    <property type="evidence" value="ECO:0007669"/>
    <property type="project" value="TreeGrafter"/>
</dbReference>
<dbReference type="AlphaFoldDB" id="A0A7S2EQ73"/>
<dbReference type="GO" id="GO:0004066">
    <property type="term" value="F:asparagine synthase (glutamine-hydrolyzing) activity"/>
    <property type="evidence" value="ECO:0007669"/>
    <property type="project" value="InterPro"/>
</dbReference>
<dbReference type="InterPro" id="IPR014729">
    <property type="entry name" value="Rossmann-like_a/b/a_fold"/>
</dbReference>
<dbReference type="CDD" id="cd01991">
    <property type="entry name" value="Asn_synthase_B_C"/>
    <property type="match status" value="1"/>
</dbReference>
<sequence>MADVEIGLFLSGGLDSSIIGGIMLDPRVRKYLTATKGKLKSFAVGQEGSPDILAARAVSKYLGTDHYEAIFTPDMAFDVLEKIIWHMETYEPELIRSCIPNYFLAKKAAEHVKVVITGEGSDEIWSGYLYYADCDDAILLQQENRRILKAVQQANLQRADRMTMAHSLEARVPFFDVDNIAKVMRVDPSEKLITEEKCEKYMLRRLYEDILPKEVVWRTKAMQCEGVGMTWVKVLQDHISQNLVTDAEFSKAQEQFPKNTPKTKEEYYYRSVFEKYYPGRDKFVHVWEGGCRAGGAPWKNSKYTREGLINVELLKRGHGLAHQISI</sequence>
<name>A0A7S2EQ73_9STRA</name>
<evidence type="ECO:0000259" key="4">
    <source>
        <dbReference type="Pfam" id="PF00733"/>
    </source>
</evidence>
<comment type="pathway">
    <text evidence="1">Amino-acid biosynthesis; L-asparagine biosynthesis; L-asparagine from L-aspartate (L-Gln route): step 1/1.</text>
</comment>
<dbReference type="PANTHER" id="PTHR11772">
    <property type="entry name" value="ASPARAGINE SYNTHETASE"/>
    <property type="match status" value="1"/>
</dbReference>
<dbReference type="InterPro" id="IPR050795">
    <property type="entry name" value="Asn_Synthetase"/>
</dbReference>
<evidence type="ECO:0000256" key="1">
    <source>
        <dbReference type="ARBA" id="ARBA00005187"/>
    </source>
</evidence>